<comment type="caution">
    <text evidence="10">The sequence shown here is derived from an EMBL/GenBank/DDBJ whole genome shotgun (WGS) entry which is preliminary data.</text>
</comment>
<dbReference type="InParanoid" id="A0A420WFF4"/>
<evidence type="ECO:0000256" key="5">
    <source>
        <dbReference type="ARBA" id="ARBA00022519"/>
    </source>
</evidence>
<feature type="transmembrane region" description="Helical" evidence="9">
    <location>
        <begin position="971"/>
        <end position="991"/>
    </location>
</feature>
<dbReference type="GO" id="GO:0009636">
    <property type="term" value="P:response to toxic substance"/>
    <property type="evidence" value="ECO:0007669"/>
    <property type="project" value="UniProtKB-ARBA"/>
</dbReference>
<sequence length="1054" mass="112493">MARYFIDRPVFAWVIAIGIMLMGLLAFRSLPVAQYPEIAPPTITVTATYPGASGKAVEDSVTQVIEQQMTGLDGLDYMSSTSSSSGVGTTTLTFKSNVDADIAQVQVQNKLSLATPLLPQDVQRQGVTVTKAGAGFLMVVSLYSPNAQYNQFDLGDYIKSNILDTVNRIPGVGSSQLFGSGYAMRIWLNPSKLDQFGLMPSDVIAAIQAQNSQVSAGSLGDAPTSKDQKYTATVTLQSLMQTPEEFRALVLRTTAGGRTLTLGEVADVEIGAEQYSFGATYNGHPAAGFAVSLASGANALETAEAVRELVHELESSLPDGMSIEVPYDTTPFVEESIHEVQKTLVEAVILVFIVIFVFLQSLRATFVPMVAIPVVLLGTLAIMSVAGFSLNMLTLFAMVLAIGLLVDDAIVVVENVERVMEEDGLGPREAAKKSMDQISGALVGIVVVLSAVYIPMAFFPGITGVIYRQFSVTIVSAMVLSVIVAIVLSPAIAANFLRPKAEVRGPLHKPGDLFNKGFDRLRNGYEGIVARILRRRWIFMGVFAVITVVMGLGFQSLPNGFLPDEDQGAVITMATLPGDASKARTEATMADVANHYMQNEAENVKGVFAVSGFSFAGAGANQGLSFAPLNPWDERTDPSQAAAAIAMRTTMAMHNHPDGFIFALTPPALPALGQVSGFNLYLKDEAQLGREALMNARNMLLGQAAQSSLLANVRPNGREDGPQYNLEMDYKKAQALGVQTSDLASVLSSAMGSNYVNDFLDRGRIKRVILGGEMSARMQPDDISKWRVRNSNGDMIPVDELLSAEWGFGSPQLERYNGVPAFNIQGAAATGLSSGVAMDEMERLINALPEGIGFEWTGVSAEERQSGNQASILYALSILFIFLCLAALYESWTVPVAVLLVAPLGVAGAVAAAHFRGLSNDVFFQVGLLTTVGLAAKNAILIVEFAKDLEEEGKELIAATLEAVRMRLRPILMTSLAFGFGVLPLALGTGAGAGARVAIGTAVLGGMIFSTAFGIFFAPLFYVFVRRLTGKKTEKQIEVEQSAASQPNLPQQEA</sequence>
<dbReference type="AlphaFoldDB" id="A0A420WFF4"/>
<dbReference type="SUPFAM" id="SSF82693">
    <property type="entry name" value="Multidrug efflux transporter AcrB pore domain, PN1, PN2, PC1 and PC2 subdomains"/>
    <property type="match status" value="3"/>
</dbReference>
<evidence type="ECO:0000256" key="2">
    <source>
        <dbReference type="ARBA" id="ARBA00010942"/>
    </source>
</evidence>
<evidence type="ECO:0000256" key="8">
    <source>
        <dbReference type="ARBA" id="ARBA00023136"/>
    </source>
</evidence>
<dbReference type="SUPFAM" id="SSF82866">
    <property type="entry name" value="Multidrug efflux transporter AcrB transmembrane domain"/>
    <property type="match status" value="2"/>
</dbReference>
<evidence type="ECO:0000256" key="4">
    <source>
        <dbReference type="ARBA" id="ARBA00022475"/>
    </source>
</evidence>
<dbReference type="FunFam" id="1.20.1640.10:FF:000001">
    <property type="entry name" value="Efflux pump membrane transporter"/>
    <property type="match status" value="1"/>
</dbReference>
<dbReference type="Gene3D" id="3.30.70.1320">
    <property type="entry name" value="Multidrug efflux transporter AcrB pore domain like"/>
    <property type="match status" value="1"/>
</dbReference>
<dbReference type="SUPFAM" id="SSF82714">
    <property type="entry name" value="Multidrug efflux transporter AcrB TolC docking domain, DN and DC subdomains"/>
    <property type="match status" value="2"/>
</dbReference>
<dbReference type="GO" id="GO:0015562">
    <property type="term" value="F:efflux transmembrane transporter activity"/>
    <property type="evidence" value="ECO:0007669"/>
    <property type="project" value="InterPro"/>
</dbReference>
<feature type="transmembrane region" description="Helical" evidence="9">
    <location>
        <begin position="872"/>
        <end position="889"/>
    </location>
</feature>
<dbReference type="InterPro" id="IPR001036">
    <property type="entry name" value="Acrflvin-R"/>
</dbReference>
<dbReference type="Gene3D" id="3.30.2090.10">
    <property type="entry name" value="Multidrug efflux transporter AcrB TolC docking domain, DN and DC subdomains"/>
    <property type="match status" value="2"/>
</dbReference>
<comment type="subcellular location">
    <subcellularLocation>
        <location evidence="1 9">Cell inner membrane</location>
        <topology evidence="1 9">Multi-pass membrane protein</topology>
    </subcellularLocation>
</comment>
<evidence type="ECO:0000313" key="11">
    <source>
        <dbReference type="Proteomes" id="UP000282211"/>
    </source>
</evidence>
<keyword evidence="3 9" id="KW-0813">Transport</keyword>
<keyword evidence="4" id="KW-1003">Cell membrane</keyword>
<dbReference type="Pfam" id="PF00873">
    <property type="entry name" value="ACR_tran"/>
    <property type="match status" value="1"/>
</dbReference>
<evidence type="ECO:0000256" key="7">
    <source>
        <dbReference type="ARBA" id="ARBA00022989"/>
    </source>
</evidence>
<feature type="transmembrane region" description="Helical" evidence="9">
    <location>
        <begin position="12"/>
        <end position="30"/>
    </location>
</feature>
<keyword evidence="6 9" id="KW-0812">Transmembrane</keyword>
<dbReference type="PANTHER" id="PTHR32063">
    <property type="match status" value="1"/>
</dbReference>
<proteinExistence type="inferred from homology"/>
<keyword evidence="5 9" id="KW-0997">Cell inner membrane</keyword>
<dbReference type="Proteomes" id="UP000282211">
    <property type="component" value="Unassembled WGS sequence"/>
</dbReference>
<dbReference type="GO" id="GO:0005886">
    <property type="term" value="C:plasma membrane"/>
    <property type="evidence" value="ECO:0007669"/>
    <property type="project" value="UniProtKB-SubCell"/>
</dbReference>
<evidence type="ECO:0000256" key="1">
    <source>
        <dbReference type="ARBA" id="ARBA00004429"/>
    </source>
</evidence>
<feature type="transmembrane region" description="Helical" evidence="9">
    <location>
        <begin position="537"/>
        <end position="557"/>
    </location>
</feature>
<feature type="transmembrane region" description="Helical" evidence="9">
    <location>
        <begin position="366"/>
        <end position="386"/>
    </location>
</feature>
<dbReference type="Gene3D" id="1.20.1640.10">
    <property type="entry name" value="Multidrug efflux transporter AcrB transmembrane domain"/>
    <property type="match status" value="2"/>
</dbReference>
<evidence type="ECO:0000256" key="6">
    <source>
        <dbReference type="ARBA" id="ARBA00022692"/>
    </source>
</evidence>
<feature type="transmembrane region" description="Helical" evidence="9">
    <location>
        <begin position="896"/>
        <end position="916"/>
    </location>
</feature>
<name>A0A420WFF4_9PROT</name>
<feature type="transmembrane region" description="Helical" evidence="9">
    <location>
        <begin position="438"/>
        <end position="458"/>
    </location>
</feature>
<feature type="transmembrane region" description="Helical" evidence="9">
    <location>
        <begin position="343"/>
        <end position="359"/>
    </location>
</feature>
<gene>
    <name evidence="10" type="ORF">DES40_2506</name>
</gene>
<dbReference type="PRINTS" id="PR00702">
    <property type="entry name" value="ACRIFLAVINRP"/>
</dbReference>
<dbReference type="FunFam" id="3.30.70.1430:FF:000001">
    <property type="entry name" value="Efflux pump membrane transporter"/>
    <property type="match status" value="1"/>
</dbReference>
<dbReference type="GO" id="GO:0042910">
    <property type="term" value="F:xenobiotic transmembrane transporter activity"/>
    <property type="evidence" value="ECO:0007669"/>
    <property type="project" value="TreeGrafter"/>
</dbReference>
<dbReference type="PANTHER" id="PTHR32063:SF13">
    <property type="entry name" value="MULTIDRUG EFFLUX PUMP SUBUNIT ACRB-RELATED"/>
    <property type="match status" value="1"/>
</dbReference>
<dbReference type="Gene3D" id="3.30.70.1430">
    <property type="entry name" value="Multidrug efflux transporter AcrB pore domain"/>
    <property type="match status" value="2"/>
</dbReference>
<evidence type="ECO:0000256" key="9">
    <source>
        <dbReference type="RuleBase" id="RU364070"/>
    </source>
</evidence>
<evidence type="ECO:0000256" key="3">
    <source>
        <dbReference type="ARBA" id="ARBA00022448"/>
    </source>
</evidence>
<dbReference type="NCBIfam" id="TIGR00915">
    <property type="entry name" value="2A0602"/>
    <property type="match status" value="1"/>
</dbReference>
<comment type="caution">
    <text evidence="9">Lacks conserved residue(s) required for the propagation of feature annotation.</text>
</comment>
<accession>A0A420WFF4</accession>
<dbReference type="InterPro" id="IPR027463">
    <property type="entry name" value="AcrB_DN_DC_subdom"/>
</dbReference>
<dbReference type="InterPro" id="IPR004764">
    <property type="entry name" value="MdtF-like"/>
</dbReference>
<feature type="transmembrane region" description="Helical" evidence="9">
    <location>
        <begin position="470"/>
        <end position="497"/>
    </location>
</feature>
<dbReference type="NCBIfam" id="NF000282">
    <property type="entry name" value="RND_permease_1"/>
    <property type="match status" value="1"/>
</dbReference>
<keyword evidence="11" id="KW-1185">Reference proteome</keyword>
<organism evidence="10 11">
    <name type="scientific">Litorimonas taeanensis</name>
    <dbReference type="NCBI Taxonomy" id="568099"/>
    <lineage>
        <taxon>Bacteria</taxon>
        <taxon>Pseudomonadati</taxon>
        <taxon>Pseudomonadota</taxon>
        <taxon>Alphaproteobacteria</taxon>
        <taxon>Maricaulales</taxon>
        <taxon>Robiginitomaculaceae</taxon>
    </lineage>
</organism>
<feature type="transmembrane region" description="Helical" evidence="9">
    <location>
        <begin position="997"/>
        <end position="1025"/>
    </location>
</feature>
<keyword evidence="8 9" id="KW-0472">Membrane</keyword>
<dbReference type="OrthoDB" id="174266at2"/>
<dbReference type="Gene3D" id="3.30.70.1440">
    <property type="entry name" value="Multidrug efflux transporter AcrB pore domain"/>
    <property type="match status" value="1"/>
</dbReference>
<dbReference type="EMBL" id="RBII01000002">
    <property type="protein sequence ID" value="RKQ69702.1"/>
    <property type="molecule type" value="Genomic_DNA"/>
</dbReference>
<keyword evidence="7 9" id="KW-1133">Transmembrane helix</keyword>
<evidence type="ECO:0000313" key="10">
    <source>
        <dbReference type="EMBL" id="RKQ69702.1"/>
    </source>
</evidence>
<dbReference type="FunCoup" id="A0A420WFF4">
    <property type="interactions" value="468"/>
</dbReference>
<protein>
    <recommendedName>
        <fullName evidence="9">Efflux pump membrane transporter</fullName>
    </recommendedName>
</protein>
<reference evidence="10 11" key="1">
    <citation type="submission" date="2018-10" db="EMBL/GenBank/DDBJ databases">
        <title>Genomic Encyclopedia of Type Strains, Phase IV (KMG-IV): sequencing the most valuable type-strain genomes for metagenomic binning, comparative biology and taxonomic classification.</title>
        <authorList>
            <person name="Goeker M."/>
        </authorList>
    </citation>
    <scope>NUCLEOTIDE SEQUENCE [LARGE SCALE GENOMIC DNA]</scope>
    <source>
        <strain evidence="10 11">DSM 22008</strain>
    </source>
</reference>
<dbReference type="RefSeq" id="WP_121102642.1">
    <property type="nucleotide sequence ID" value="NZ_RBII01000002.1"/>
</dbReference>
<comment type="similarity">
    <text evidence="2 9">Belongs to the resistance-nodulation-cell division (RND) (TC 2.A.6) family.</text>
</comment>